<comment type="caution">
    <text evidence="8">The sequence shown here is derived from an EMBL/GenBank/DDBJ whole genome shotgun (WGS) entry which is preliminary data.</text>
</comment>
<feature type="transmembrane region" description="Helical" evidence="6">
    <location>
        <begin position="272"/>
        <end position="290"/>
    </location>
</feature>
<keyword evidence="4 6" id="KW-1133">Transmembrane helix</keyword>
<organism evidence="8 9">
    <name type="scientific">Amycolatopsis taiwanensis</name>
    <dbReference type="NCBI Taxonomy" id="342230"/>
    <lineage>
        <taxon>Bacteria</taxon>
        <taxon>Bacillati</taxon>
        <taxon>Actinomycetota</taxon>
        <taxon>Actinomycetes</taxon>
        <taxon>Pseudonocardiales</taxon>
        <taxon>Pseudonocardiaceae</taxon>
        <taxon>Amycolatopsis</taxon>
    </lineage>
</organism>
<evidence type="ECO:0000313" key="9">
    <source>
        <dbReference type="Proteomes" id="UP001165136"/>
    </source>
</evidence>
<accession>A0A9W6QWT9</accession>
<reference evidence="8" key="1">
    <citation type="submission" date="2023-03" db="EMBL/GenBank/DDBJ databases">
        <title>Amycolatopsis taiwanensis NBRC 103393.</title>
        <authorList>
            <person name="Ichikawa N."/>
            <person name="Sato H."/>
            <person name="Tonouchi N."/>
        </authorList>
    </citation>
    <scope>NUCLEOTIDE SEQUENCE</scope>
    <source>
        <strain evidence="8">NBRC 103393</strain>
    </source>
</reference>
<dbReference type="GO" id="GO:0022857">
    <property type="term" value="F:transmembrane transporter activity"/>
    <property type="evidence" value="ECO:0007669"/>
    <property type="project" value="InterPro"/>
</dbReference>
<dbReference type="SUPFAM" id="SSF103473">
    <property type="entry name" value="MFS general substrate transporter"/>
    <property type="match status" value="1"/>
</dbReference>
<dbReference type="PANTHER" id="PTHR23519">
    <property type="entry name" value="AUTOPHAGY-RELATED PROTEIN 22"/>
    <property type="match status" value="1"/>
</dbReference>
<dbReference type="AlphaFoldDB" id="A0A9W6QWT9"/>
<evidence type="ECO:0000256" key="1">
    <source>
        <dbReference type="ARBA" id="ARBA00004651"/>
    </source>
</evidence>
<feature type="transmembrane region" description="Helical" evidence="6">
    <location>
        <begin position="52"/>
        <end position="74"/>
    </location>
</feature>
<evidence type="ECO:0000313" key="8">
    <source>
        <dbReference type="EMBL" id="GLY63898.1"/>
    </source>
</evidence>
<dbReference type="InterPro" id="IPR024671">
    <property type="entry name" value="Atg22-like"/>
</dbReference>
<keyword evidence="2" id="KW-0813">Transport</keyword>
<comment type="subcellular location">
    <subcellularLocation>
        <location evidence="1">Cell membrane</location>
        <topology evidence="1">Multi-pass membrane protein</topology>
    </subcellularLocation>
</comment>
<feature type="transmembrane region" description="Helical" evidence="6">
    <location>
        <begin position="179"/>
        <end position="202"/>
    </location>
</feature>
<evidence type="ECO:0000256" key="6">
    <source>
        <dbReference type="SAM" id="Phobius"/>
    </source>
</evidence>
<feature type="transmembrane region" description="Helical" evidence="6">
    <location>
        <begin position="365"/>
        <end position="387"/>
    </location>
</feature>
<dbReference type="PROSITE" id="PS50850">
    <property type="entry name" value="MFS"/>
    <property type="match status" value="1"/>
</dbReference>
<feature type="transmembrane region" description="Helical" evidence="6">
    <location>
        <begin position="145"/>
        <end position="167"/>
    </location>
</feature>
<feature type="transmembrane region" description="Helical" evidence="6">
    <location>
        <begin position="302"/>
        <end position="320"/>
    </location>
</feature>
<feature type="domain" description="Major facilitator superfamily (MFS) profile" evidence="7">
    <location>
        <begin position="235"/>
        <end position="429"/>
    </location>
</feature>
<feature type="transmembrane region" description="Helical" evidence="6">
    <location>
        <begin position="81"/>
        <end position="101"/>
    </location>
</feature>
<dbReference type="InterPro" id="IPR020846">
    <property type="entry name" value="MFS_dom"/>
</dbReference>
<evidence type="ECO:0000256" key="5">
    <source>
        <dbReference type="ARBA" id="ARBA00023136"/>
    </source>
</evidence>
<protein>
    <submittedName>
        <fullName evidence="8">MFS transporter</fullName>
    </submittedName>
</protein>
<dbReference type="PANTHER" id="PTHR23519:SF1">
    <property type="entry name" value="AUTOPHAGY-RELATED PROTEIN 22"/>
    <property type="match status" value="1"/>
</dbReference>
<evidence type="ECO:0000256" key="4">
    <source>
        <dbReference type="ARBA" id="ARBA00022989"/>
    </source>
</evidence>
<name>A0A9W6QWT9_9PSEU</name>
<keyword evidence="5 6" id="KW-0472">Membrane</keyword>
<dbReference type="InterPro" id="IPR050495">
    <property type="entry name" value="ATG22/LtaA_families"/>
</dbReference>
<dbReference type="Proteomes" id="UP001165136">
    <property type="component" value="Unassembled WGS sequence"/>
</dbReference>
<proteinExistence type="predicted"/>
<feature type="transmembrane region" description="Helical" evidence="6">
    <location>
        <begin position="237"/>
        <end position="260"/>
    </location>
</feature>
<feature type="transmembrane region" description="Helical" evidence="6">
    <location>
        <begin position="393"/>
        <end position="414"/>
    </location>
</feature>
<feature type="transmembrane region" description="Helical" evidence="6">
    <location>
        <begin position="113"/>
        <end position="133"/>
    </location>
</feature>
<dbReference type="GO" id="GO:0005886">
    <property type="term" value="C:plasma membrane"/>
    <property type="evidence" value="ECO:0007669"/>
    <property type="project" value="UniProtKB-SubCell"/>
</dbReference>
<dbReference type="Gene3D" id="1.20.1250.20">
    <property type="entry name" value="MFS general substrate transporter like domains"/>
    <property type="match status" value="1"/>
</dbReference>
<dbReference type="EMBL" id="BSTI01000001">
    <property type="protein sequence ID" value="GLY63898.1"/>
    <property type="molecule type" value="Genomic_DNA"/>
</dbReference>
<keyword evidence="9" id="KW-1185">Reference proteome</keyword>
<sequence length="429" mass="45772">MGWYAYDWANSVFTTTVTSIFFGPFITEVGERAADGDGYLHPLGIPVLASSFYPYLVALSVFLQVLVLPSAAVLTRRHDKALLLGTLSTCGAGATIGMYWIGDTDYGLGGSLYVVATMALGGSITVANTYLPVLAPPEHRDRTSAYASAAGFLSGAAVLTVALVVYANHADWGLTEPHAVRIIMLAAGLWWLVFGTVSVWLLRGYGTPPPVVSAEESRAYRALFAAVRQLRNHPAAAWFLVAFLLYNNGLQSVTSLVGTYAAIELELAEDNVVTAVLLVQFVAFAGAIAAGRLAERYGGRRILLGIVAVWVAVIVAGALIPDRSFSAFMTLCVTAGFVVGGTYALSRSIFIQLVPADRVPEYIGIFETVNRCLGFIGPAAFGLVLQWTGNYRAAWTSILAFWLAGGLALVLGALARRQPKQRQKAVTHG</sequence>
<gene>
    <name evidence="8" type="ORF">Atai01_05170</name>
</gene>
<feature type="transmembrane region" description="Helical" evidence="6">
    <location>
        <begin position="326"/>
        <end position="345"/>
    </location>
</feature>
<dbReference type="InterPro" id="IPR036259">
    <property type="entry name" value="MFS_trans_sf"/>
</dbReference>
<dbReference type="Pfam" id="PF11700">
    <property type="entry name" value="ATG22"/>
    <property type="match status" value="1"/>
</dbReference>
<evidence type="ECO:0000256" key="3">
    <source>
        <dbReference type="ARBA" id="ARBA00022692"/>
    </source>
</evidence>
<evidence type="ECO:0000259" key="7">
    <source>
        <dbReference type="PROSITE" id="PS50850"/>
    </source>
</evidence>
<keyword evidence="3 6" id="KW-0812">Transmembrane</keyword>
<evidence type="ECO:0000256" key="2">
    <source>
        <dbReference type="ARBA" id="ARBA00022448"/>
    </source>
</evidence>